<dbReference type="InterPro" id="IPR029063">
    <property type="entry name" value="SAM-dependent_MTases_sf"/>
</dbReference>
<dbReference type="PANTHER" id="PTHR43464:SF19">
    <property type="entry name" value="UBIQUINONE BIOSYNTHESIS O-METHYLTRANSFERASE, MITOCHONDRIAL"/>
    <property type="match status" value="1"/>
</dbReference>
<evidence type="ECO:0000256" key="2">
    <source>
        <dbReference type="ARBA" id="ARBA00022679"/>
    </source>
</evidence>
<dbReference type="EMBL" id="VSLD01000006">
    <property type="protein sequence ID" value="TYC97887.1"/>
    <property type="molecule type" value="Genomic_DNA"/>
</dbReference>
<dbReference type="GO" id="GO:0032259">
    <property type="term" value="P:methylation"/>
    <property type="evidence" value="ECO:0007669"/>
    <property type="project" value="UniProtKB-KW"/>
</dbReference>
<protein>
    <submittedName>
        <fullName evidence="5">Methyltransferase domain-containing protein</fullName>
    </submittedName>
</protein>
<evidence type="ECO:0000256" key="3">
    <source>
        <dbReference type="ARBA" id="ARBA00022691"/>
    </source>
</evidence>
<feature type="domain" description="Methyltransferase type 11" evidence="4">
    <location>
        <begin position="66"/>
        <end position="145"/>
    </location>
</feature>
<dbReference type="Pfam" id="PF08241">
    <property type="entry name" value="Methyltransf_11"/>
    <property type="match status" value="1"/>
</dbReference>
<dbReference type="Gene3D" id="3.40.50.150">
    <property type="entry name" value="Vaccinia Virus protein VP39"/>
    <property type="match status" value="1"/>
</dbReference>
<keyword evidence="3" id="KW-0949">S-adenosyl-L-methionine</keyword>
<reference evidence="5 6" key="1">
    <citation type="submission" date="2019-08" db="EMBL/GenBank/DDBJ databases">
        <title>Genone of Arthrobacter echini P9.</title>
        <authorList>
            <person name="Bowman J.P."/>
        </authorList>
    </citation>
    <scope>NUCLEOTIDE SEQUENCE [LARGE SCALE GENOMIC DNA]</scope>
    <source>
        <strain evidence="5 6">P9</strain>
    </source>
</reference>
<comment type="caution">
    <text evidence="5">The sequence shown here is derived from an EMBL/GenBank/DDBJ whole genome shotgun (WGS) entry which is preliminary data.</text>
</comment>
<name>A0A5D0XN26_9MICC</name>
<proteinExistence type="predicted"/>
<gene>
    <name evidence="5" type="ORF">FQ377_11765</name>
</gene>
<dbReference type="CDD" id="cd02440">
    <property type="entry name" value="AdoMet_MTases"/>
    <property type="match status" value="1"/>
</dbReference>
<evidence type="ECO:0000259" key="4">
    <source>
        <dbReference type="Pfam" id="PF08241"/>
    </source>
</evidence>
<sequence length="245" mass="26601">MTSSGFLAQRDADAVEEMDRPDCDAARLERTYAQFGIVNAVVSGWRRTYTSLLRPVFSRDRVNTLLDVGSGGGDVPRALSRWAQLDGFRLEVTAVDPDERAHAYATSLPPLPGLSFRRALSSDLVAEGASFDAVVSNHVLHHLDPAALGGLLDDSEQLARRVAVHSDIARHPAGYALFAVGTLPLPGSFIREDGLTSIRRSYTPDELRAAVADRRAWQVRTRAPFINLLVLDRSGAPAEGDADRA</sequence>
<dbReference type="RefSeq" id="WP_148601460.1">
    <property type="nucleotide sequence ID" value="NZ_VSLD01000006.1"/>
</dbReference>
<keyword evidence="1 5" id="KW-0489">Methyltransferase</keyword>
<evidence type="ECO:0000256" key="1">
    <source>
        <dbReference type="ARBA" id="ARBA00022603"/>
    </source>
</evidence>
<evidence type="ECO:0000313" key="6">
    <source>
        <dbReference type="Proteomes" id="UP000323410"/>
    </source>
</evidence>
<dbReference type="PANTHER" id="PTHR43464">
    <property type="entry name" value="METHYLTRANSFERASE"/>
    <property type="match status" value="1"/>
</dbReference>
<dbReference type="GO" id="GO:0008757">
    <property type="term" value="F:S-adenosylmethionine-dependent methyltransferase activity"/>
    <property type="evidence" value="ECO:0007669"/>
    <property type="project" value="InterPro"/>
</dbReference>
<organism evidence="5 6">
    <name type="scientific">Arthrobacter echini</name>
    <dbReference type="NCBI Taxonomy" id="1529066"/>
    <lineage>
        <taxon>Bacteria</taxon>
        <taxon>Bacillati</taxon>
        <taxon>Actinomycetota</taxon>
        <taxon>Actinomycetes</taxon>
        <taxon>Micrococcales</taxon>
        <taxon>Micrococcaceae</taxon>
        <taxon>Arthrobacter</taxon>
    </lineage>
</organism>
<accession>A0A5D0XN26</accession>
<dbReference type="NCBIfam" id="NF004851">
    <property type="entry name" value="PRK06202.1"/>
    <property type="match status" value="1"/>
</dbReference>
<dbReference type="SUPFAM" id="SSF53335">
    <property type="entry name" value="S-adenosyl-L-methionine-dependent methyltransferases"/>
    <property type="match status" value="1"/>
</dbReference>
<evidence type="ECO:0000313" key="5">
    <source>
        <dbReference type="EMBL" id="TYC97887.1"/>
    </source>
</evidence>
<dbReference type="InterPro" id="IPR013216">
    <property type="entry name" value="Methyltransf_11"/>
</dbReference>
<dbReference type="Proteomes" id="UP000323410">
    <property type="component" value="Unassembled WGS sequence"/>
</dbReference>
<keyword evidence="6" id="KW-1185">Reference proteome</keyword>
<dbReference type="OrthoDB" id="9800454at2"/>
<dbReference type="AlphaFoldDB" id="A0A5D0XN26"/>
<keyword evidence="2 5" id="KW-0808">Transferase</keyword>